<keyword evidence="3" id="KW-1185">Reference proteome</keyword>
<comment type="caution">
    <text evidence="2">The sequence shown here is derived from an EMBL/GenBank/DDBJ whole genome shotgun (WGS) entry which is preliminary data.</text>
</comment>
<dbReference type="EMBL" id="SRLO01000436">
    <property type="protein sequence ID" value="TNN56109.1"/>
    <property type="molecule type" value="Genomic_DNA"/>
</dbReference>
<dbReference type="Proteomes" id="UP000314294">
    <property type="component" value="Unassembled WGS sequence"/>
</dbReference>
<evidence type="ECO:0000313" key="3">
    <source>
        <dbReference type="Proteomes" id="UP000314294"/>
    </source>
</evidence>
<name>A0A4Z2GRU5_9TELE</name>
<accession>A0A4Z2GRU5</accession>
<reference evidence="2 3" key="1">
    <citation type="submission" date="2019-03" db="EMBL/GenBank/DDBJ databases">
        <title>First draft genome of Liparis tanakae, snailfish: a comprehensive survey of snailfish specific genes.</title>
        <authorList>
            <person name="Kim W."/>
            <person name="Song I."/>
            <person name="Jeong J.-H."/>
            <person name="Kim D."/>
            <person name="Kim S."/>
            <person name="Ryu S."/>
            <person name="Song J.Y."/>
            <person name="Lee S.K."/>
        </authorList>
    </citation>
    <scope>NUCLEOTIDE SEQUENCE [LARGE SCALE GENOMIC DNA]</scope>
    <source>
        <tissue evidence="2">Muscle</tissue>
    </source>
</reference>
<proteinExistence type="predicted"/>
<evidence type="ECO:0000313" key="2">
    <source>
        <dbReference type="EMBL" id="TNN56109.1"/>
    </source>
</evidence>
<gene>
    <name evidence="2" type="ORF">EYF80_033659</name>
</gene>
<dbReference type="AlphaFoldDB" id="A0A4Z2GRU5"/>
<sequence>MCKVSWTEVLNSDIGRGNSSHIRSQRRRFTDIRHKQMEIKLKEEEEEEETGGDKESHRMKRENYFSSRSKQPKDARLTAREFLPRYRDIQSPTASPPFHPAQPVILTEQGIVGRHGINRLDPRCDAWPQIRTRSLPERLQKRPAGITASS</sequence>
<organism evidence="2 3">
    <name type="scientific">Liparis tanakae</name>
    <name type="common">Tanaka's snailfish</name>
    <dbReference type="NCBI Taxonomy" id="230148"/>
    <lineage>
        <taxon>Eukaryota</taxon>
        <taxon>Metazoa</taxon>
        <taxon>Chordata</taxon>
        <taxon>Craniata</taxon>
        <taxon>Vertebrata</taxon>
        <taxon>Euteleostomi</taxon>
        <taxon>Actinopterygii</taxon>
        <taxon>Neopterygii</taxon>
        <taxon>Teleostei</taxon>
        <taxon>Neoteleostei</taxon>
        <taxon>Acanthomorphata</taxon>
        <taxon>Eupercaria</taxon>
        <taxon>Perciformes</taxon>
        <taxon>Cottioidei</taxon>
        <taxon>Cottales</taxon>
        <taxon>Liparidae</taxon>
        <taxon>Liparis</taxon>
    </lineage>
</organism>
<feature type="region of interest" description="Disordered" evidence="1">
    <location>
        <begin position="38"/>
        <end position="76"/>
    </location>
</feature>
<protein>
    <submittedName>
        <fullName evidence="2">Uncharacterized protein</fullName>
    </submittedName>
</protein>
<evidence type="ECO:0000256" key="1">
    <source>
        <dbReference type="SAM" id="MobiDB-lite"/>
    </source>
</evidence>